<dbReference type="InterPro" id="IPR050090">
    <property type="entry name" value="Tyrosine_recombinase_XerCD"/>
</dbReference>
<feature type="domain" description="Core-binding (CB)" evidence="8">
    <location>
        <begin position="1"/>
        <end position="88"/>
    </location>
</feature>
<comment type="similarity">
    <text evidence="2">Belongs to the 'phage' integrase family.</text>
</comment>
<feature type="domain" description="Tyr recombinase" evidence="7">
    <location>
        <begin position="109"/>
        <end position="284"/>
    </location>
</feature>
<dbReference type="Pfam" id="PF02899">
    <property type="entry name" value="Phage_int_SAM_1"/>
    <property type="match status" value="1"/>
</dbReference>
<dbReference type="PANTHER" id="PTHR30349">
    <property type="entry name" value="PHAGE INTEGRASE-RELATED"/>
    <property type="match status" value="1"/>
</dbReference>
<evidence type="ECO:0000313" key="9">
    <source>
        <dbReference type="EMBL" id="SFL22969.1"/>
    </source>
</evidence>
<dbReference type="InterPro" id="IPR044068">
    <property type="entry name" value="CB"/>
</dbReference>
<dbReference type="RefSeq" id="WP_089859325.1">
    <property type="nucleotide sequence ID" value="NZ_FOTI01000004.1"/>
</dbReference>
<evidence type="ECO:0000256" key="5">
    <source>
        <dbReference type="ARBA" id="ARBA00023172"/>
    </source>
</evidence>
<gene>
    <name evidence="9" type="ORF">SAMN02983006_00558</name>
</gene>
<organism evidence="9 10">
    <name type="scientific">Halanaerobium salsuginis</name>
    <dbReference type="NCBI Taxonomy" id="29563"/>
    <lineage>
        <taxon>Bacteria</taxon>
        <taxon>Bacillati</taxon>
        <taxon>Bacillota</taxon>
        <taxon>Clostridia</taxon>
        <taxon>Halanaerobiales</taxon>
        <taxon>Halanaerobiaceae</taxon>
        <taxon>Halanaerobium</taxon>
    </lineage>
</organism>
<evidence type="ECO:0000256" key="4">
    <source>
        <dbReference type="ARBA" id="ARBA00023125"/>
    </source>
</evidence>
<dbReference type="PANTHER" id="PTHR30349:SF64">
    <property type="entry name" value="PROPHAGE INTEGRASE INTD-RELATED"/>
    <property type="match status" value="1"/>
</dbReference>
<dbReference type="EMBL" id="FOTI01000004">
    <property type="protein sequence ID" value="SFL22969.1"/>
    <property type="molecule type" value="Genomic_DNA"/>
</dbReference>
<dbReference type="Proteomes" id="UP000199006">
    <property type="component" value="Unassembled WGS sequence"/>
</dbReference>
<dbReference type="InterPro" id="IPR011010">
    <property type="entry name" value="DNA_brk_join_enz"/>
</dbReference>
<evidence type="ECO:0000259" key="8">
    <source>
        <dbReference type="PROSITE" id="PS51900"/>
    </source>
</evidence>
<keyword evidence="10" id="KW-1185">Reference proteome</keyword>
<dbReference type="GO" id="GO:0015074">
    <property type="term" value="P:DNA integration"/>
    <property type="evidence" value="ECO:0007669"/>
    <property type="project" value="UniProtKB-KW"/>
</dbReference>
<evidence type="ECO:0000313" key="10">
    <source>
        <dbReference type="Proteomes" id="UP000199006"/>
    </source>
</evidence>
<evidence type="ECO:0000256" key="2">
    <source>
        <dbReference type="ARBA" id="ARBA00008857"/>
    </source>
</evidence>
<dbReference type="GO" id="GO:0003677">
    <property type="term" value="F:DNA binding"/>
    <property type="evidence" value="ECO:0007669"/>
    <property type="project" value="UniProtKB-UniRule"/>
</dbReference>
<protein>
    <submittedName>
        <fullName evidence="9">Integrase/recombinase XerD</fullName>
    </submittedName>
</protein>
<dbReference type="InterPro" id="IPR004107">
    <property type="entry name" value="Integrase_SAM-like_N"/>
</dbReference>
<dbReference type="InterPro" id="IPR010998">
    <property type="entry name" value="Integrase_recombinase_N"/>
</dbReference>
<accession>A0A1I4FZR9</accession>
<dbReference type="InterPro" id="IPR002104">
    <property type="entry name" value="Integrase_catalytic"/>
</dbReference>
<dbReference type="AlphaFoldDB" id="A0A1I4FZR9"/>
<keyword evidence="3" id="KW-0229">DNA integration</keyword>
<dbReference type="GO" id="GO:0006310">
    <property type="term" value="P:DNA recombination"/>
    <property type="evidence" value="ECO:0007669"/>
    <property type="project" value="UniProtKB-KW"/>
</dbReference>
<name>A0A1I4FZR9_9FIRM</name>
<proteinExistence type="inferred from homology"/>
<dbReference type="Pfam" id="PF00589">
    <property type="entry name" value="Phage_integrase"/>
    <property type="match status" value="1"/>
</dbReference>
<evidence type="ECO:0000256" key="1">
    <source>
        <dbReference type="ARBA" id="ARBA00003283"/>
    </source>
</evidence>
<reference evidence="9 10" key="1">
    <citation type="submission" date="2016-10" db="EMBL/GenBank/DDBJ databases">
        <authorList>
            <person name="de Groot N.N."/>
        </authorList>
    </citation>
    <scope>NUCLEOTIDE SEQUENCE [LARGE SCALE GENOMIC DNA]</scope>
    <source>
        <strain evidence="9 10">ATCC 51327</strain>
    </source>
</reference>
<dbReference type="STRING" id="29563.SAMN02983006_00558"/>
<evidence type="ECO:0000256" key="6">
    <source>
        <dbReference type="PROSITE-ProRule" id="PRU01248"/>
    </source>
</evidence>
<keyword evidence="4 6" id="KW-0238">DNA-binding</keyword>
<dbReference type="InterPro" id="IPR013762">
    <property type="entry name" value="Integrase-like_cat_sf"/>
</dbReference>
<dbReference type="SUPFAM" id="SSF56349">
    <property type="entry name" value="DNA breaking-rejoining enzymes"/>
    <property type="match status" value="1"/>
</dbReference>
<keyword evidence="5" id="KW-0233">DNA recombination</keyword>
<dbReference type="Gene3D" id="1.10.443.10">
    <property type="entry name" value="Intergrase catalytic core"/>
    <property type="match status" value="1"/>
</dbReference>
<comment type="function">
    <text evidence="1">Site-specific tyrosine recombinase, which acts by catalyzing the cutting and rejoining of the recombining DNA molecules.</text>
</comment>
<evidence type="ECO:0000259" key="7">
    <source>
        <dbReference type="PROSITE" id="PS51898"/>
    </source>
</evidence>
<sequence>MLMNECLKKFEKHLKFNEKSKWTITGYLNEMEYFSKYLETKYNGPAYVEDITREELKDYLNYIRENGYKASSRNRVLFVFRSFYNFTQEEHITEEHLAKDLKPIKTRKKERVYLTAEEVAELVDIIDHQIVKTAVQTMYYSGLRVSECTNLTFEDLDLKNQVLHVRQGKGNRDRDIPICDELLEILTNYLKNIRPNITSNYIFATKRSGELSGAYINRKLKEAVEELNWNKKVTAHILRHSFASNLVKHDVNIYKIQKLLGHSNISVTSLYAHSNIDDLSEAVNVL</sequence>
<dbReference type="PROSITE" id="PS51898">
    <property type="entry name" value="TYR_RECOMBINASE"/>
    <property type="match status" value="1"/>
</dbReference>
<dbReference type="OrthoDB" id="9771888at2"/>
<evidence type="ECO:0000256" key="3">
    <source>
        <dbReference type="ARBA" id="ARBA00022908"/>
    </source>
</evidence>
<dbReference type="PROSITE" id="PS51900">
    <property type="entry name" value="CB"/>
    <property type="match status" value="1"/>
</dbReference>
<dbReference type="Gene3D" id="1.10.150.130">
    <property type="match status" value="1"/>
</dbReference>